<name>A0ABS0Q9F3_9BACT</name>
<dbReference type="Proteomes" id="UP000625631">
    <property type="component" value="Unassembled WGS sequence"/>
</dbReference>
<dbReference type="EMBL" id="JAEDAE010000006">
    <property type="protein sequence ID" value="MBH8559306.1"/>
    <property type="molecule type" value="Genomic_DNA"/>
</dbReference>
<feature type="compositionally biased region" description="Polar residues" evidence="1">
    <location>
        <begin position="304"/>
        <end position="325"/>
    </location>
</feature>
<feature type="compositionally biased region" description="Basic and acidic residues" evidence="1">
    <location>
        <begin position="185"/>
        <end position="198"/>
    </location>
</feature>
<feature type="compositionally biased region" description="Polar residues" evidence="1">
    <location>
        <begin position="1"/>
        <end position="24"/>
    </location>
</feature>
<feature type="compositionally biased region" description="Basic and acidic residues" evidence="1">
    <location>
        <begin position="119"/>
        <end position="133"/>
    </location>
</feature>
<feature type="compositionally biased region" description="Basic and acidic residues" evidence="1">
    <location>
        <begin position="271"/>
        <end position="280"/>
    </location>
</feature>
<feature type="compositionally biased region" description="Polar residues" evidence="1">
    <location>
        <begin position="238"/>
        <end position="250"/>
    </location>
</feature>
<gene>
    <name evidence="2" type="ORF">I7X13_14685</name>
</gene>
<feature type="compositionally biased region" description="Basic and acidic residues" evidence="1">
    <location>
        <begin position="378"/>
        <end position="392"/>
    </location>
</feature>
<sequence length="405" mass="42576">MLSPTLTHQPTAMTNAEENLNTEPNDIAGNRIDGPVGNTATKHTRPGEGVGQPGGPPTSHATPVPVTSEALADAETSMAQGAVDTDGQPQENKAADPAHLVPEGSYGGNFGNSTQGSYHDQDRRENQDSDPNRGEFGAQDLGGTTHGGFGNQNRLADYEPNNTAEDNYYGGPGRPGEQDNAYRSYDGRDARPDRRTEYGFEAGTTTNSMGNGSNPRFNDNGSPKSVDSGFAADYGHTSLRSGDASGQRTGNVAEGEHRNETTDYMPAEGGANEKEGRHDSGTYSTNQPEMANQRGQGYGDRGRNQPNSVPDNNTGSERNGYTQPEANKGDAGQGIGSRGGSYNDAYDDSKAGSTAGSPAKGEQRAEDTAHNYGSAARQENRTGDEDSADHGAPRRNAGRNGEADE</sequence>
<reference evidence="2 3" key="1">
    <citation type="submission" date="2020-12" db="EMBL/GenBank/DDBJ databases">
        <title>Hymenobacter sp.</title>
        <authorList>
            <person name="Kim M.K."/>
        </authorList>
    </citation>
    <scope>NUCLEOTIDE SEQUENCE [LARGE SCALE GENOMIC DNA]</scope>
    <source>
        <strain evidence="2 3">BT442</strain>
    </source>
</reference>
<proteinExistence type="predicted"/>
<evidence type="ECO:0000313" key="2">
    <source>
        <dbReference type="EMBL" id="MBH8559306.1"/>
    </source>
</evidence>
<keyword evidence="3" id="KW-1185">Reference proteome</keyword>
<protein>
    <submittedName>
        <fullName evidence="2">Uncharacterized protein</fullName>
    </submittedName>
</protein>
<comment type="caution">
    <text evidence="2">The sequence shown here is derived from an EMBL/GenBank/DDBJ whole genome shotgun (WGS) entry which is preliminary data.</text>
</comment>
<feature type="compositionally biased region" description="Polar residues" evidence="1">
    <location>
        <begin position="203"/>
        <end position="225"/>
    </location>
</feature>
<feature type="region of interest" description="Disordered" evidence="1">
    <location>
        <begin position="1"/>
        <end position="405"/>
    </location>
</feature>
<feature type="compositionally biased region" description="Polar residues" evidence="1">
    <location>
        <begin position="281"/>
        <end position="295"/>
    </location>
</feature>
<evidence type="ECO:0000256" key="1">
    <source>
        <dbReference type="SAM" id="MobiDB-lite"/>
    </source>
</evidence>
<evidence type="ECO:0000313" key="3">
    <source>
        <dbReference type="Proteomes" id="UP000625631"/>
    </source>
</evidence>
<accession>A0ABS0Q9F3</accession>
<organism evidence="2 3">
    <name type="scientific">Hymenobacter negativus</name>
    <dbReference type="NCBI Taxonomy" id="2795026"/>
    <lineage>
        <taxon>Bacteria</taxon>
        <taxon>Pseudomonadati</taxon>
        <taxon>Bacteroidota</taxon>
        <taxon>Cytophagia</taxon>
        <taxon>Cytophagales</taxon>
        <taxon>Hymenobacteraceae</taxon>
        <taxon>Hymenobacter</taxon>
    </lineage>
</organism>